<protein>
    <submittedName>
        <fullName evidence="1">Uncharacterized protein</fullName>
    </submittedName>
</protein>
<reference evidence="1 2" key="1">
    <citation type="journal article" date="2021" name="Sci. Rep.">
        <title>The genome of the diatom Chaetoceros tenuissimus carries an ancient integrated fragment of an extant virus.</title>
        <authorList>
            <person name="Hongo Y."/>
            <person name="Kimura K."/>
            <person name="Takaki Y."/>
            <person name="Yoshida Y."/>
            <person name="Baba S."/>
            <person name="Kobayashi G."/>
            <person name="Nagasaki K."/>
            <person name="Hano T."/>
            <person name="Tomaru Y."/>
        </authorList>
    </citation>
    <scope>NUCLEOTIDE SEQUENCE [LARGE SCALE GENOMIC DNA]</scope>
    <source>
        <strain evidence="1 2">NIES-3715</strain>
    </source>
</reference>
<dbReference type="Proteomes" id="UP001054902">
    <property type="component" value="Unassembled WGS sequence"/>
</dbReference>
<evidence type="ECO:0000313" key="1">
    <source>
        <dbReference type="EMBL" id="GFH44822.1"/>
    </source>
</evidence>
<evidence type="ECO:0000313" key="2">
    <source>
        <dbReference type="Proteomes" id="UP001054902"/>
    </source>
</evidence>
<dbReference type="EMBL" id="BLLK01000020">
    <property type="protein sequence ID" value="GFH44822.1"/>
    <property type="molecule type" value="Genomic_DNA"/>
</dbReference>
<keyword evidence="2" id="KW-1185">Reference proteome</keyword>
<gene>
    <name evidence="1" type="ORF">CTEN210_01296</name>
</gene>
<comment type="caution">
    <text evidence="1">The sequence shown here is derived from an EMBL/GenBank/DDBJ whole genome shotgun (WGS) entry which is preliminary data.</text>
</comment>
<name>A0AAD3GZ91_9STRA</name>
<accession>A0AAD3GZ91</accession>
<sequence length="193" mass="22115">MFDALINLLCGPTDYKQQIFEEDSLLDQFKKTSLLEDSESAEDSVQNEERVDSIFNESMDQYLPPPADLVPSLSFDSSCSCIEVVFPKLDVEKHHPDTTNLLKKENKKNPFGFRKKTSKLDKKDKKKGFFPRPSKSVQKSNIGELRGDGDVWVEIRCISRTTNRVRSYFVSTWTGERIKDEPPTNASKVIYLP</sequence>
<organism evidence="1 2">
    <name type="scientific">Chaetoceros tenuissimus</name>
    <dbReference type="NCBI Taxonomy" id="426638"/>
    <lineage>
        <taxon>Eukaryota</taxon>
        <taxon>Sar</taxon>
        <taxon>Stramenopiles</taxon>
        <taxon>Ochrophyta</taxon>
        <taxon>Bacillariophyta</taxon>
        <taxon>Coscinodiscophyceae</taxon>
        <taxon>Chaetocerotophycidae</taxon>
        <taxon>Chaetocerotales</taxon>
        <taxon>Chaetocerotaceae</taxon>
        <taxon>Chaetoceros</taxon>
    </lineage>
</organism>
<proteinExistence type="predicted"/>
<dbReference type="AlphaFoldDB" id="A0AAD3GZ91"/>